<dbReference type="EMBL" id="JAEPRC010000615">
    <property type="protein sequence ID" value="KAG2194010.1"/>
    <property type="molecule type" value="Genomic_DNA"/>
</dbReference>
<evidence type="ECO:0000313" key="2">
    <source>
        <dbReference type="Proteomes" id="UP000650833"/>
    </source>
</evidence>
<protein>
    <recommendedName>
        <fullName evidence="3">Reverse transcriptase domain-containing protein</fullName>
    </recommendedName>
</protein>
<gene>
    <name evidence="1" type="ORF">INT46_007122</name>
</gene>
<evidence type="ECO:0000313" key="1">
    <source>
        <dbReference type="EMBL" id="KAG2194010.1"/>
    </source>
</evidence>
<proteinExistence type="predicted"/>
<name>A0A8H7QLU0_9FUNG</name>
<comment type="caution">
    <text evidence="1">The sequence shown here is derived from an EMBL/GenBank/DDBJ whole genome shotgun (WGS) entry which is preliminary data.</text>
</comment>
<reference evidence="1" key="1">
    <citation type="submission" date="2020-12" db="EMBL/GenBank/DDBJ databases">
        <title>Metabolic potential, ecology and presence of endohyphal bacteria is reflected in genomic diversity of Mucoromycotina.</title>
        <authorList>
            <person name="Muszewska A."/>
            <person name="Okrasinska A."/>
            <person name="Steczkiewicz K."/>
            <person name="Drgas O."/>
            <person name="Orlowska M."/>
            <person name="Perlinska-Lenart U."/>
            <person name="Aleksandrzak-Piekarczyk T."/>
            <person name="Szatraj K."/>
            <person name="Zielenkiewicz U."/>
            <person name="Pilsyk S."/>
            <person name="Malc E."/>
            <person name="Mieczkowski P."/>
            <person name="Kruszewska J.S."/>
            <person name="Biernat P."/>
            <person name="Pawlowska J."/>
        </authorList>
    </citation>
    <scope>NUCLEOTIDE SEQUENCE</scope>
    <source>
        <strain evidence="1">CBS 226.32</strain>
    </source>
</reference>
<accession>A0A8H7QLU0</accession>
<keyword evidence="2" id="KW-1185">Reference proteome</keyword>
<dbReference type="OrthoDB" id="5514950at2759"/>
<organism evidence="1 2">
    <name type="scientific">Mucor plumbeus</name>
    <dbReference type="NCBI Taxonomy" id="97098"/>
    <lineage>
        <taxon>Eukaryota</taxon>
        <taxon>Fungi</taxon>
        <taxon>Fungi incertae sedis</taxon>
        <taxon>Mucoromycota</taxon>
        <taxon>Mucoromycotina</taxon>
        <taxon>Mucoromycetes</taxon>
        <taxon>Mucorales</taxon>
        <taxon>Mucorineae</taxon>
        <taxon>Mucoraceae</taxon>
        <taxon>Mucor</taxon>
    </lineage>
</organism>
<sequence length="645" mass="74284">MFDNVSIEVLLENYTSKRFHPQTGILQGYILSPYLYSVYINNLPIFLRPSPLEEPDYANSTQLASKINCLLYADDVNPQKCVVVDSNPQAKNYYLYNNELPHQSFFPYLGIPIKQTGIIDTKALIQQNINKALGTMKQIASIGVNKKGFDKLISTRFYNQIVRPQLEYGLELALLAYETSQIFGGRPYTSTKVMLHITNLPSIKDRIAILQEKFIYRPLSLPDDSSLMKMLPYLQSVHAKSKWSKIANSPFWKTFTDQANNLSPSIFKSKRIEFLRQSYVTKLQEKHSKLLACCRPELAVDPILRLPMTQHSYALGYRWNPQKCVVVDSNPQTKNYYLYNNELPHQSFFPYLGIPIKQTGIIDTKALIQQNINKTLGTMRQMASIGIVRPQLEYGLAISTFNLRNIRELENCQNQCLRQIFGGRPYTSTKVMLHITNLPSIKDRIAILQAKFIYRSLSLPDDSLLMKMLPYLQSTKQTPEPSIFKSKRTEFLRQSYVTKLQENIPTTCLLPPRAGSRSHPPASNDSYRERRCLRWRFGWLPLGKPQPCPFHPSELFNKRHSIQCLQMHTRLFLPQTIEDPLSFLLNKLPQKTKKIPKLSITAWLIRWPVICSILHEMDYLAHNQLPVPAHNPGNPFVQQLSTNSS</sequence>
<dbReference type="AlphaFoldDB" id="A0A8H7QLU0"/>
<evidence type="ECO:0008006" key="3">
    <source>
        <dbReference type="Google" id="ProtNLM"/>
    </source>
</evidence>
<dbReference type="Proteomes" id="UP000650833">
    <property type="component" value="Unassembled WGS sequence"/>
</dbReference>